<feature type="non-terminal residue" evidence="3">
    <location>
        <position position="1"/>
    </location>
</feature>
<evidence type="ECO:0000256" key="1">
    <source>
        <dbReference type="SAM" id="MobiDB-lite"/>
    </source>
</evidence>
<reference evidence="3" key="1">
    <citation type="submission" date="2023-10" db="EMBL/GenBank/DDBJ databases">
        <title>Genome assembly of Pristionchus species.</title>
        <authorList>
            <person name="Yoshida K."/>
            <person name="Sommer R.J."/>
        </authorList>
    </citation>
    <scope>NUCLEOTIDE SEQUENCE</scope>
    <source>
        <strain evidence="3">RS0144</strain>
    </source>
</reference>
<dbReference type="EMBL" id="BTSX01000004">
    <property type="protein sequence ID" value="GMS96475.1"/>
    <property type="molecule type" value="Genomic_DNA"/>
</dbReference>
<dbReference type="Proteomes" id="UP001432027">
    <property type="component" value="Unassembled WGS sequence"/>
</dbReference>
<protein>
    <recommendedName>
        <fullName evidence="2">Domain of unknown function DB domain-containing protein</fullName>
    </recommendedName>
</protein>
<dbReference type="PANTHER" id="PTHR21679">
    <property type="entry name" value="DOMAIN OF UNKNOWN FUNCTION DB DOMAIN-CONTAINING PROTEIN-RELATED"/>
    <property type="match status" value="1"/>
</dbReference>
<comment type="caution">
    <text evidence="3">The sequence shown here is derived from an EMBL/GenBank/DDBJ whole genome shotgun (WGS) entry which is preliminary data.</text>
</comment>
<accession>A0AAV5TPW0</accession>
<evidence type="ECO:0000313" key="3">
    <source>
        <dbReference type="EMBL" id="GMS96475.1"/>
    </source>
</evidence>
<evidence type="ECO:0000259" key="2">
    <source>
        <dbReference type="Pfam" id="PF01682"/>
    </source>
</evidence>
<organism evidence="3 4">
    <name type="scientific">Pristionchus entomophagus</name>
    <dbReference type="NCBI Taxonomy" id="358040"/>
    <lineage>
        <taxon>Eukaryota</taxon>
        <taxon>Metazoa</taxon>
        <taxon>Ecdysozoa</taxon>
        <taxon>Nematoda</taxon>
        <taxon>Chromadorea</taxon>
        <taxon>Rhabditida</taxon>
        <taxon>Rhabditina</taxon>
        <taxon>Diplogasteromorpha</taxon>
        <taxon>Diplogasteroidea</taxon>
        <taxon>Neodiplogasteridae</taxon>
        <taxon>Pristionchus</taxon>
    </lineage>
</organism>
<proteinExistence type="predicted"/>
<dbReference type="Pfam" id="PF01682">
    <property type="entry name" value="DB"/>
    <property type="match status" value="1"/>
</dbReference>
<name>A0AAV5TPW0_9BILA</name>
<evidence type="ECO:0000313" key="4">
    <source>
        <dbReference type="Proteomes" id="UP001432027"/>
    </source>
</evidence>
<dbReference type="InterPro" id="IPR002602">
    <property type="entry name" value="DB"/>
</dbReference>
<feature type="domain" description="Domain of unknown function DB" evidence="2">
    <location>
        <begin position="394"/>
        <end position="491"/>
    </location>
</feature>
<keyword evidence="4" id="KW-1185">Reference proteome</keyword>
<gene>
    <name evidence="3" type="ORF">PENTCL1PPCAC_18650</name>
</gene>
<feature type="region of interest" description="Disordered" evidence="1">
    <location>
        <begin position="103"/>
        <end position="124"/>
    </location>
</feature>
<dbReference type="AlphaFoldDB" id="A0AAV5TPW0"/>
<dbReference type="PANTHER" id="PTHR21679:SF5">
    <property type="entry name" value="DOMAIN OF UNKNOWN FUNCTION DB DOMAIN-CONTAINING PROTEIN"/>
    <property type="match status" value="1"/>
</dbReference>
<sequence>AAGVQRLRLPDDTRRTPRRGSRARGAVAARFRTRNVHPLPSPARFREVRARRFFLEKSVLDDDTEVVDNVIETSIDNHSYRTTDVLIPFGTSTITTVDPEIDRFFGTDPEQPEDPESPERKRSIIPADFFRSGNNTSVLSTRSRFVEPSPSPGEVYAKSTTRVIVDGGRKRVDGNSYGISRQLRLDKEWARKKHLILERIAKKKQKWHANVLPHGTDSVGLGPRREGPEKRIKIFAVDGSTIGRKSGGSIRTRVQHSIDEGLSASQTAQIAEKPSPMHNRTGFFLPLSFNFRPREMKTDQFSASLAGGGPNIDTAAVIPPQFIPQTRRPLFETIVPFPTSTQPPATTTRRSHLLPISPIISHATPPPPTGQCGVAPDFVPCLSAAQASKSLLRCCQAKGLPPGCQDLCRYDITQAEVKAAMDAGRCGLLSVQPYLECASQGKDNTECCNYRGIAQKSGPQCVDLCRPHPLHPLGLQHIVCGAVIKDLLQCHHSGVRE</sequence>
<feature type="region of interest" description="Disordered" evidence="1">
    <location>
        <begin position="1"/>
        <end position="24"/>
    </location>
</feature>